<dbReference type="PROSITE" id="PS50112">
    <property type="entry name" value="PAS"/>
    <property type="match status" value="1"/>
</dbReference>
<dbReference type="SUPFAM" id="SSF47384">
    <property type="entry name" value="Homodimeric domain of signal transducing histidine kinase"/>
    <property type="match status" value="1"/>
</dbReference>
<feature type="domain" description="PAC" evidence="12">
    <location>
        <begin position="263"/>
        <end position="315"/>
    </location>
</feature>
<gene>
    <name evidence="13" type="ORF">ENG67_01655</name>
</gene>
<dbReference type="InterPro" id="IPR005467">
    <property type="entry name" value="His_kinase_dom"/>
</dbReference>
<keyword evidence="4" id="KW-0808">Transferase</keyword>
<keyword evidence="6" id="KW-0418">Kinase</keyword>
<dbReference type="InterPro" id="IPR000014">
    <property type="entry name" value="PAS"/>
</dbReference>
<feature type="transmembrane region" description="Helical" evidence="9">
    <location>
        <begin position="151"/>
        <end position="174"/>
    </location>
</feature>
<evidence type="ECO:0000256" key="2">
    <source>
        <dbReference type="ARBA" id="ARBA00012438"/>
    </source>
</evidence>
<keyword evidence="8" id="KW-0902">Two-component regulatory system</keyword>
<dbReference type="PRINTS" id="PR00344">
    <property type="entry name" value="BCTRLSENSOR"/>
</dbReference>
<protein>
    <recommendedName>
        <fullName evidence="2">histidine kinase</fullName>
        <ecNumber evidence="2">2.7.13.3</ecNumber>
    </recommendedName>
</protein>
<dbReference type="Proteomes" id="UP000885931">
    <property type="component" value="Unassembled WGS sequence"/>
</dbReference>
<feature type="transmembrane region" description="Helical" evidence="9">
    <location>
        <begin position="12"/>
        <end position="30"/>
    </location>
</feature>
<dbReference type="CDD" id="cd00130">
    <property type="entry name" value="PAS"/>
    <property type="match status" value="1"/>
</dbReference>
<feature type="transmembrane region" description="Helical" evidence="9">
    <location>
        <begin position="66"/>
        <end position="86"/>
    </location>
</feature>
<evidence type="ECO:0000256" key="8">
    <source>
        <dbReference type="ARBA" id="ARBA00023012"/>
    </source>
</evidence>
<dbReference type="InterPro" id="IPR003594">
    <property type="entry name" value="HATPase_dom"/>
</dbReference>
<dbReference type="PROSITE" id="PS50109">
    <property type="entry name" value="HIS_KIN"/>
    <property type="match status" value="1"/>
</dbReference>
<feature type="transmembrane region" description="Helical" evidence="9">
    <location>
        <begin position="36"/>
        <end position="54"/>
    </location>
</feature>
<dbReference type="Pfam" id="PF00989">
    <property type="entry name" value="PAS"/>
    <property type="match status" value="1"/>
</dbReference>
<dbReference type="InterPro" id="IPR035965">
    <property type="entry name" value="PAS-like_dom_sf"/>
</dbReference>
<dbReference type="CDD" id="cd00082">
    <property type="entry name" value="HisKA"/>
    <property type="match status" value="1"/>
</dbReference>
<feature type="domain" description="PAS" evidence="11">
    <location>
        <begin position="202"/>
        <end position="233"/>
    </location>
</feature>
<dbReference type="GO" id="GO:0006355">
    <property type="term" value="P:regulation of DNA-templated transcription"/>
    <property type="evidence" value="ECO:0007669"/>
    <property type="project" value="InterPro"/>
</dbReference>
<keyword evidence="9" id="KW-1133">Transmembrane helix</keyword>
<accession>A0A7C1BII9</accession>
<feature type="transmembrane region" description="Helical" evidence="9">
    <location>
        <begin position="106"/>
        <end position="130"/>
    </location>
</feature>
<comment type="catalytic activity">
    <reaction evidence="1">
        <text>ATP + protein L-histidine = ADP + protein N-phospho-L-histidine.</text>
        <dbReference type="EC" id="2.7.13.3"/>
    </reaction>
</comment>
<dbReference type="Pfam" id="PF02518">
    <property type="entry name" value="HATPase_c"/>
    <property type="match status" value="1"/>
</dbReference>
<feature type="domain" description="Histidine kinase" evidence="10">
    <location>
        <begin position="328"/>
        <end position="550"/>
    </location>
</feature>
<dbReference type="Gene3D" id="1.10.287.130">
    <property type="match status" value="1"/>
</dbReference>
<evidence type="ECO:0000259" key="11">
    <source>
        <dbReference type="PROSITE" id="PS50112"/>
    </source>
</evidence>
<dbReference type="InterPro" id="IPR013767">
    <property type="entry name" value="PAS_fold"/>
</dbReference>
<dbReference type="Gene3D" id="3.30.450.20">
    <property type="entry name" value="PAS domain"/>
    <property type="match status" value="1"/>
</dbReference>
<evidence type="ECO:0000256" key="1">
    <source>
        <dbReference type="ARBA" id="ARBA00000085"/>
    </source>
</evidence>
<dbReference type="PROSITE" id="PS50113">
    <property type="entry name" value="PAC"/>
    <property type="match status" value="1"/>
</dbReference>
<dbReference type="Gene3D" id="3.30.565.10">
    <property type="entry name" value="Histidine kinase-like ATPase, C-terminal domain"/>
    <property type="match status" value="1"/>
</dbReference>
<evidence type="ECO:0000256" key="6">
    <source>
        <dbReference type="ARBA" id="ARBA00022777"/>
    </source>
</evidence>
<evidence type="ECO:0000259" key="10">
    <source>
        <dbReference type="PROSITE" id="PS50109"/>
    </source>
</evidence>
<evidence type="ECO:0000256" key="5">
    <source>
        <dbReference type="ARBA" id="ARBA00022741"/>
    </source>
</evidence>
<proteinExistence type="predicted"/>
<evidence type="ECO:0000313" key="13">
    <source>
        <dbReference type="EMBL" id="HDM89893.1"/>
    </source>
</evidence>
<dbReference type="InterPro" id="IPR036890">
    <property type="entry name" value="HATPase_C_sf"/>
</dbReference>
<dbReference type="EMBL" id="DRBW01000060">
    <property type="protein sequence ID" value="HDM89893.1"/>
    <property type="molecule type" value="Genomic_DNA"/>
</dbReference>
<evidence type="ECO:0000256" key="3">
    <source>
        <dbReference type="ARBA" id="ARBA00022553"/>
    </source>
</evidence>
<dbReference type="PANTHER" id="PTHR43065">
    <property type="entry name" value="SENSOR HISTIDINE KINASE"/>
    <property type="match status" value="1"/>
</dbReference>
<dbReference type="SUPFAM" id="SSF55785">
    <property type="entry name" value="PYP-like sensor domain (PAS domain)"/>
    <property type="match status" value="1"/>
</dbReference>
<dbReference type="NCBIfam" id="TIGR00229">
    <property type="entry name" value="sensory_box"/>
    <property type="match status" value="1"/>
</dbReference>
<dbReference type="InterPro" id="IPR000700">
    <property type="entry name" value="PAS-assoc_C"/>
</dbReference>
<dbReference type="SMART" id="SM00388">
    <property type="entry name" value="HisKA"/>
    <property type="match status" value="1"/>
</dbReference>
<dbReference type="PANTHER" id="PTHR43065:SF10">
    <property type="entry name" value="PEROXIDE STRESS-ACTIVATED HISTIDINE KINASE MAK3"/>
    <property type="match status" value="1"/>
</dbReference>
<evidence type="ECO:0000256" key="7">
    <source>
        <dbReference type="ARBA" id="ARBA00022840"/>
    </source>
</evidence>
<reference evidence="13" key="1">
    <citation type="journal article" date="2020" name="mSystems">
        <title>Genome- and Community-Level Interaction Insights into Carbon Utilization and Element Cycling Functions of Hydrothermarchaeota in Hydrothermal Sediment.</title>
        <authorList>
            <person name="Zhou Z."/>
            <person name="Liu Y."/>
            <person name="Xu W."/>
            <person name="Pan J."/>
            <person name="Luo Z.H."/>
            <person name="Li M."/>
        </authorList>
    </citation>
    <scope>NUCLEOTIDE SEQUENCE [LARGE SCALE GENOMIC DNA]</scope>
    <source>
        <strain evidence="13">HyVt-237</strain>
    </source>
</reference>
<keyword evidence="3" id="KW-0597">Phosphoprotein</keyword>
<dbReference type="InterPro" id="IPR036097">
    <property type="entry name" value="HisK_dim/P_sf"/>
</dbReference>
<dbReference type="GO" id="GO:0005524">
    <property type="term" value="F:ATP binding"/>
    <property type="evidence" value="ECO:0007669"/>
    <property type="project" value="UniProtKB-KW"/>
</dbReference>
<keyword evidence="5" id="KW-0547">Nucleotide-binding</keyword>
<name>A0A7C1BII9_UNCW3</name>
<dbReference type="EC" id="2.7.13.3" evidence="2"/>
<organism evidence="13">
    <name type="scientific">candidate division WOR-3 bacterium</name>
    <dbReference type="NCBI Taxonomy" id="2052148"/>
    <lineage>
        <taxon>Bacteria</taxon>
        <taxon>Bacteria division WOR-3</taxon>
    </lineage>
</organism>
<evidence type="ECO:0000256" key="9">
    <source>
        <dbReference type="SAM" id="Phobius"/>
    </source>
</evidence>
<dbReference type="Pfam" id="PF00512">
    <property type="entry name" value="HisKA"/>
    <property type="match status" value="1"/>
</dbReference>
<keyword evidence="9" id="KW-0812">Transmembrane</keyword>
<evidence type="ECO:0000259" key="12">
    <source>
        <dbReference type="PROSITE" id="PS50113"/>
    </source>
</evidence>
<keyword evidence="9" id="KW-0472">Membrane</keyword>
<sequence length="554" mass="62682">MRALKKEYLLLTLFRSITITVVVGVGIYFLRGYGELLRPLLGLVLLTYLTSYIFWISFKSGINLKFLIYIQLILDIFIQTALIHYTGGILSEFTFLYFFTIMQASLFLLLKGAVLTATLASIAYSVLLILERNGRIIPILDYSTAVTREGGFFLLKLYIHVLFFYLVAFLTSYVSEQLVKSGRELEITKRVLRQVKLDTSAILENIPSGLVALDMWGNILYFNRAAKKILGFSGRPHLMDMMEEVPEFAAELTNILLGQEKQKRREIEVKTADGKEKPIGFNHAYLYDESGAKRGAIVVFQDLTEVKELEWEVRKLDRLAAIGEFSAHLAHEIRNPLTSIRGSIELLKEVNLDGDARKLMELIIKESDRLNRIVTDFLEFAKLPPPKKEEIDLVATLNRILDLVSRSVSIDKKIRFIKEFDDTPLRLHADESQLEEVFLNLISNAVDAVQTEGEIYIRIAPPGAEIMRLNGDISRVPEDRVAVQIRDTGVGIDEAQVKKIFEPFFTTKAEGVGLGLSIVQRIIGNHGGEIKVESVKNKGTIFTIYLPRENSENG</sequence>
<dbReference type="SUPFAM" id="SSF55874">
    <property type="entry name" value="ATPase domain of HSP90 chaperone/DNA topoisomerase II/histidine kinase"/>
    <property type="match status" value="1"/>
</dbReference>
<comment type="caution">
    <text evidence="13">The sequence shown here is derived from an EMBL/GenBank/DDBJ whole genome shotgun (WGS) entry which is preliminary data.</text>
</comment>
<dbReference type="SMART" id="SM00387">
    <property type="entry name" value="HATPase_c"/>
    <property type="match status" value="1"/>
</dbReference>
<dbReference type="GO" id="GO:0000155">
    <property type="term" value="F:phosphorelay sensor kinase activity"/>
    <property type="evidence" value="ECO:0007669"/>
    <property type="project" value="InterPro"/>
</dbReference>
<evidence type="ECO:0000256" key="4">
    <source>
        <dbReference type="ARBA" id="ARBA00022679"/>
    </source>
</evidence>
<dbReference type="Pfam" id="PF25323">
    <property type="entry name" value="6TM_PilS"/>
    <property type="match status" value="1"/>
</dbReference>
<keyword evidence="7" id="KW-0067">ATP-binding</keyword>
<dbReference type="InterPro" id="IPR003661">
    <property type="entry name" value="HisK_dim/P_dom"/>
</dbReference>
<dbReference type="AlphaFoldDB" id="A0A7C1BII9"/>
<dbReference type="InterPro" id="IPR004358">
    <property type="entry name" value="Sig_transdc_His_kin-like_C"/>
</dbReference>